<accession>A0A6A4RIS5</accession>
<protein>
    <submittedName>
        <fullName evidence="5">GntR family transcriptional regulator</fullName>
    </submittedName>
</protein>
<dbReference type="InterPro" id="IPR000524">
    <property type="entry name" value="Tscrpt_reg_HTH_GntR"/>
</dbReference>
<sequence>MSFAKRDDETEPKSTVETIQTEVLQRICFLDYQPGYQLKEAELAAEFCVSRTPVRDAISRINHLGLVETRNGVGTVVVALSAAQIRHVYDMRLELAKLIGTESPREITRSDCERGRDLLNAAHALLLDFAPRRYVEINHHLHGLIADLIGNSALQSFWWQTYYQAASTWYQVSLQMGAEVAQALVAELEDINRALEHGDIAAIGFIQRIHIGYGYQRINHRLLSPEAK</sequence>
<dbReference type="GO" id="GO:0003677">
    <property type="term" value="F:DNA binding"/>
    <property type="evidence" value="ECO:0007669"/>
    <property type="project" value="UniProtKB-KW"/>
</dbReference>
<dbReference type="Pfam" id="PF00392">
    <property type="entry name" value="GntR"/>
    <property type="match status" value="1"/>
</dbReference>
<dbReference type="Gene3D" id="1.10.10.10">
    <property type="entry name" value="Winged helix-like DNA-binding domain superfamily/Winged helix DNA-binding domain"/>
    <property type="match status" value="1"/>
</dbReference>
<evidence type="ECO:0000256" key="1">
    <source>
        <dbReference type="ARBA" id="ARBA00023015"/>
    </source>
</evidence>
<evidence type="ECO:0000256" key="2">
    <source>
        <dbReference type="ARBA" id="ARBA00023125"/>
    </source>
</evidence>
<dbReference type="RefSeq" id="WP_158979942.1">
    <property type="nucleotide sequence ID" value="NZ_WSFO01000007.1"/>
</dbReference>
<dbReference type="Gene3D" id="1.20.120.530">
    <property type="entry name" value="GntR ligand-binding domain-like"/>
    <property type="match status" value="1"/>
</dbReference>
<dbReference type="Pfam" id="PF07729">
    <property type="entry name" value="FCD"/>
    <property type="match status" value="1"/>
</dbReference>
<dbReference type="EMBL" id="WSFO01000007">
    <property type="protein sequence ID" value="KAE9629331.1"/>
    <property type="molecule type" value="Genomic_DNA"/>
</dbReference>
<feature type="domain" description="HTH gntR-type" evidence="4">
    <location>
        <begin position="13"/>
        <end position="80"/>
    </location>
</feature>
<evidence type="ECO:0000256" key="3">
    <source>
        <dbReference type="ARBA" id="ARBA00023163"/>
    </source>
</evidence>
<organism evidence="5 6">
    <name type="scientific">Parasedimentitalea maritima</name>
    <dbReference type="NCBI Taxonomy" id="2578117"/>
    <lineage>
        <taxon>Bacteria</taxon>
        <taxon>Pseudomonadati</taxon>
        <taxon>Pseudomonadota</taxon>
        <taxon>Alphaproteobacteria</taxon>
        <taxon>Rhodobacterales</taxon>
        <taxon>Paracoccaceae</taxon>
        <taxon>Parasedimentitalea</taxon>
    </lineage>
</organism>
<evidence type="ECO:0000259" key="4">
    <source>
        <dbReference type="PROSITE" id="PS50949"/>
    </source>
</evidence>
<keyword evidence="3" id="KW-0804">Transcription</keyword>
<dbReference type="InterPro" id="IPR036388">
    <property type="entry name" value="WH-like_DNA-bd_sf"/>
</dbReference>
<gene>
    <name evidence="5" type="ORF">GP644_13020</name>
</gene>
<dbReference type="PANTHER" id="PTHR43537">
    <property type="entry name" value="TRANSCRIPTIONAL REGULATOR, GNTR FAMILY"/>
    <property type="match status" value="1"/>
</dbReference>
<dbReference type="SMART" id="SM00345">
    <property type="entry name" value="HTH_GNTR"/>
    <property type="match status" value="1"/>
</dbReference>
<dbReference type="AlphaFoldDB" id="A0A6A4RIS5"/>
<keyword evidence="1" id="KW-0805">Transcription regulation</keyword>
<proteinExistence type="predicted"/>
<keyword evidence="2" id="KW-0238">DNA-binding</keyword>
<reference evidence="5 6" key="1">
    <citation type="submission" date="2019-12" db="EMBL/GenBank/DDBJ databases">
        <authorList>
            <person name="Zhang Y.-J."/>
        </authorList>
    </citation>
    <scope>NUCLEOTIDE SEQUENCE [LARGE SCALE GENOMIC DNA]</scope>
    <source>
        <strain evidence="5 6">H18S-6</strain>
    </source>
</reference>
<dbReference type="SUPFAM" id="SSF46785">
    <property type="entry name" value="Winged helix' DNA-binding domain"/>
    <property type="match status" value="1"/>
</dbReference>
<comment type="caution">
    <text evidence="5">The sequence shown here is derived from an EMBL/GenBank/DDBJ whole genome shotgun (WGS) entry which is preliminary data.</text>
</comment>
<dbReference type="PANTHER" id="PTHR43537:SF24">
    <property type="entry name" value="GLUCONATE OPERON TRANSCRIPTIONAL REPRESSOR"/>
    <property type="match status" value="1"/>
</dbReference>
<dbReference type="InterPro" id="IPR036390">
    <property type="entry name" value="WH_DNA-bd_sf"/>
</dbReference>
<dbReference type="SUPFAM" id="SSF48008">
    <property type="entry name" value="GntR ligand-binding domain-like"/>
    <property type="match status" value="1"/>
</dbReference>
<dbReference type="Proteomes" id="UP000441586">
    <property type="component" value="Unassembled WGS sequence"/>
</dbReference>
<dbReference type="PROSITE" id="PS50949">
    <property type="entry name" value="HTH_GNTR"/>
    <property type="match status" value="1"/>
</dbReference>
<dbReference type="InterPro" id="IPR011711">
    <property type="entry name" value="GntR_C"/>
</dbReference>
<evidence type="ECO:0000313" key="5">
    <source>
        <dbReference type="EMBL" id="KAE9629331.1"/>
    </source>
</evidence>
<dbReference type="GO" id="GO:0003700">
    <property type="term" value="F:DNA-binding transcription factor activity"/>
    <property type="evidence" value="ECO:0007669"/>
    <property type="project" value="InterPro"/>
</dbReference>
<dbReference type="InterPro" id="IPR008920">
    <property type="entry name" value="TF_FadR/GntR_C"/>
</dbReference>
<evidence type="ECO:0000313" key="6">
    <source>
        <dbReference type="Proteomes" id="UP000441586"/>
    </source>
</evidence>
<name>A0A6A4RIS5_9RHOB</name>